<keyword evidence="1" id="KW-0677">Repeat</keyword>
<sequence length="464" mass="50273">MENIWLCGFVGGKAGEGPDFILASEIELGVAVEDKIGEVKSMACIWKMMAQPTRDGKALGLTVVLKLLGQVDVEPASGVDNESIEVARECLHEAFNLNTSVADDGIEPLSLVDLFSSPELNKLREKKPDHVHRSNSVDAPGSSAPPGADNANLSKGKDLTSNHHDLGESKDALFGQFFSALFERSLFFKTLPDGSDDPEMERSGCMELSPKNLAETLKSQGNRGMQSKLYPKAIELYDCAIALCESNAIYYCNRAAAYTQMHKYTEAIEDCLKSIEIDPNYSKAYSRLGLAYYAQGNYHDAIEKGFKKGNWVTYANASVADQKLKDEQRRVESGQNTSSFSSSNGSEHPNQSTEGSRNHAAPPPFGSMPFNTGALPAEFASMFMNMAANAYQGQHSQDSQGNDSSTDGSDEPGVRIGGNINLNFGEQMPEELSGALRSVMEMFSGAAASHGNSQDTRSERPRPS</sequence>
<feature type="compositionally biased region" description="Basic and acidic residues" evidence="4">
    <location>
        <begin position="155"/>
        <end position="164"/>
    </location>
</feature>
<name>A0A498I4D9_MALDO</name>
<dbReference type="EMBL" id="RDQH01000341">
    <property type="protein sequence ID" value="RXH75973.1"/>
    <property type="molecule type" value="Genomic_DNA"/>
</dbReference>
<dbReference type="InterPro" id="IPR019734">
    <property type="entry name" value="TPR_rpt"/>
</dbReference>
<dbReference type="STRING" id="3750.A0A498I4D9"/>
<dbReference type="AlphaFoldDB" id="A0A498I4D9"/>
<accession>A0A498I4D9</accession>
<dbReference type="InterPro" id="IPR047150">
    <property type="entry name" value="SGT"/>
</dbReference>
<feature type="compositionally biased region" description="Basic and acidic residues" evidence="4">
    <location>
        <begin position="123"/>
        <end position="132"/>
    </location>
</feature>
<dbReference type="Pfam" id="PF00515">
    <property type="entry name" value="TPR_1"/>
    <property type="match status" value="1"/>
</dbReference>
<protein>
    <submittedName>
        <fullName evidence="5">Uncharacterized protein</fullName>
    </submittedName>
</protein>
<feature type="region of interest" description="Disordered" evidence="4">
    <location>
        <begin position="325"/>
        <end position="369"/>
    </location>
</feature>
<keyword evidence="6" id="KW-1185">Reference proteome</keyword>
<evidence type="ECO:0000256" key="1">
    <source>
        <dbReference type="ARBA" id="ARBA00022737"/>
    </source>
</evidence>
<keyword evidence="2 3" id="KW-0802">TPR repeat</keyword>
<dbReference type="GO" id="GO:0006620">
    <property type="term" value="P:post-translational protein targeting to endoplasmic reticulum membrane"/>
    <property type="evidence" value="ECO:0007669"/>
    <property type="project" value="TreeGrafter"/>
</dbReference>
<evidence type="ECO:0000256" key="3">
    <source>
        <dbReference type="PROSITE-ProRule" id="PRU00339"/>
    </source>
</evidence>
<dbReference type="Gene3D" id="1.25.40.10">
    <property type="entry name" value="Tetratricopeptide repeat domain"/>
    <property type="match status" value="1"/>
</dbReference>
<dbReference type="PROSITE" id="PS50005">
    <property type="entry name" value="TPR"/>
    <property type="match status" value="1"/>
</dbReference>
<feature type="compositionally biased region" description="Polar residues" evidence="4">
    <location>
        <begin position="392"/>
        <end position="407"/>
    </location>
</feature>
<dbReference type="Proteomes" id="UP000290289">
    <property type="component" value="Chromosome 15"/>
</dbReference>
<dbReference type="InterPro" id="IPR011990">
    <property type="entry name" value="TPR-like_helical_dom_sf"/>
</dbReference>
<feature type="region of interest" description="Disordered" evidence="4">
    <location>
        <begin position="123"/>
        <end position="164"/>
    </location>
</feature>
<gene>
    <name evidence="5" type="ORF">DVH24_042760</name>
</gene>
<comment type="caution">
    <text evidence="5">The sequence shown here is derived from an EMBL/GenBank/DDBJ whole genome shotgun (WGS) entry which is preliminary data.</text>
</comment>
<feature type="compositionally biased region" description="Low complexity" evidence="4">
    <location>
        <begin position="333"/>
        <end position="346"/>
    </location>
</feature>
<dbReference type="GO" id="GO:0016020">
    <property type="term" value="C:membrane"/>
    <property type="evidence" value="ECO:0007669"/>
    <property type="project" value="TreeGrafter"/>
</dbReference>
<reference evidence="5 6" key="1">
    <citation type="submission" date="2018-10" db="EMBL/GenBank/DDBJ databases">
        <title>A high-quality apple genome assembly.</title>
        <authorList>
            <person name="Hu J."/>
        </authorList>
    </citation>
    <scope>NUCLEOTIDE SEQUENCE [LARGE SCALE GENOMIC DNA]</scope>
    <source>
        <strain evidence="6">cv. HFTH1</strain>
        <tissue evidence="5">Young leaf</tissue>
    </source>
</reference>
<evidence type="ECO:0000313" key="5">
    <source>
        <dbReference type="EMBL" id="RXH75973.1"/>
    </source>
</evidence>
<dbReference type="PANTHER" id="PTHR45831:SF2">
    <property type="entry name" value="LD24721P"/>
    <property type="match status" value="1"/>
</dbReference>
<dbReference type="SMART" id="SM00028">
    <property type="entry name" value="TPR"/>
    <property type="match status" value="3"/>
</dbReference>
<dbReference type="GO" id="GO:0072380">
    <property type="term" value="C:TRC complex"/>
    <property type="evidence" value="ECO:0007669"/>
    <property type="project" value="TreeGrafter"/>
</dbReference>
<organism evidence="5 6">
    <name type="scientific">Malus domestica</name>
    <name type="common">Apple</name>
    <name type="synonym">Pyrus malus</name>
    <dbReference type="NCBI Taxonomy" id="3750"/>
    <lineage>
        <taxon>Eukaryota</taxon>
        <taxon>Viridiplantae</taxon>
        <taxon>Streptophyta</taxon>
        <taxon>Embryophyta</taxon>
        <taxon>Tracheophyta</taxon>
        <taxon>Spermatophyta</taxon>
        <taxon>Magnoliopsida</taxon>
        <taxon>eudicotyledons</taxon>
        <taxon>Gunneridae</taxon>
        <taxon>Pentapetalae</taxon>
        <taxon>rosids</taxon>
        <taxon>fabids</taxon>
        <taxon>Rosales</taxon>
        <taxon>Rosaceae</taxon>
        <taxon>Amygdaloideae</taxon>
        <taxon>Maleae</taxon>
        <taxon>Malus</taxon>
    </lineage>
</organism>
<feature type="region of interest" description="Disordered" evidence="4">
    <location>
        <begin position="392"/>
        <end position="425"/>
    </location>
</feature>
<dbReference type="SUPFAM" id="SSF48452">
    <property type="entry name" value="TPR-like"/>
    <property type="match status" value="1"/>
</dbReference>
<dbReference type="GO" id="GO:0060090">
    <property type="term" value="F:molecular adaptor activity"/>
    <property type="evidence" value="ECO:0007669"/>
    <property type="project" value="TreeGrafter"/>
</dbReference>
<feature type="region of interest" description="Disordered" evidence="4">
    <location>
        <begin position="443"/>
        <end position="464"/>
    </location>
</feature>
<dbReference type="PANTHER" id="PTHR45831">
    <property type="entry name" value="LD24721P"/>
    <property type="match status" value="1"/>
</dbReference>
<evidence type="ECO:0000313" key="6">
    <source>
        <dbReference type="Proteomes" id="UP000290289"/>
    </source>
</evidence>
<evidence type="ECO:0000256" key="4">
    <source>
        <dbReference type="SAM" id="MobiDB-lite"/>
    </source>
</evidence>
<evidence type="ECO:0000256" key="2">
    <source>
        <dbReference type="ARBA" id="ARBA00022803"/>
    </source>
</evidence>
<feature type="repeat" description="TPR" evidence="3">
    <location>
        <begin position="248"/>
        <end position="281"/>
    </location>
</feature>
<proteinExistence type="predicted"/>